<name>A0A1I4F5B4_9LACT</name>
<reference evidence="3" key="5">
    <citation type="submission" date="2023-04" db="EMBL/GenBank/DDBJ databases">
        <title>Genomic analysis of Lactococcus garvieae isolates.</title>
        <authorList>
            <person name="Zhanghang C."/>
        </authorList>
    </citation>
    <scope>NUCLEOTIDE SEQUENCE</scope>
    <source>
        <strain evidence="3">ZB-1</strain>
    </source>
</reference>
<dbReference type="Pfam" id="PF01248">
    <property type="entry name" value="Ribosomal_L7Ae"/>
    <property type="match status" value="1"/>
</dbReference>
<dbReference type="EMBL" id="JARYTV010000002">
    <property type="protein sequence ID" value="MDH7959646.1"/>
    <property type="molecule type" value="Genomic_DNA"/>
</dbReference>
<evidence type="ECO:0000313" key="3">
    <source>
        <dbReference type="EMBL" id="MDH7959646.1"/>
    </source>
</evidence>
<dbReference type="NCBIfam" id="NF005585">
    <property type="entry name" value="PRK07283.1"/>
    <property type="match status" value="1"/>
</dbReference>
<evidence type="ECO:0000313" key="8">
    <source>
        <dbReference type="Proteomes" id="UP000504756"/>
    </source>
</evidence>
<evidence type="ECO:0000313" key="7">
    <source>
        <dbReference type="Proteomes" id="UP000181969"/>
    </source>
</evidence>
<dbReference type="InterPro" id="IPR029064">
    <property type="entry name" value="Ribosomal_eL30-like_sf"/>
</dbReference>
<keyword evidence="4" id="KW-0689">Ribosomal protein</keyword>
<dbReference type="OMA" id="ASMNTQK"/>
<accession>A0A1I4F5B4</accession>
<reference evidence="5" key="3">
    <citation type="submission" date="2022-10" db="EMBL/GenBank/DDBJ databases">
        <title>Genome assembly of Lactococcus garvieae isolates from cricket gut.</title>
        <authorList>
            <person name="Luecke A.R."/>
            <person name="Brown A.M.V."/>
            <person name="Wakeman C.A."/>
        </authorList>
    </citation>
    <scope>NUCLEOTIDE SEQUENCE</scope>
    <source>
        <strain evidence="5">Alexii-11_2</strain>
    </source>
</reference>
<evidence type="ECO:0000313" key="4">
    <source>
        <dbReference type="EMBL" id="SFL13175.1"/>
    </source>
</evidence>
<dbReference type="EMBL" id="FOTJ01000001">
    <property type="protein sequence ID" value="SFL13175.1"/>
    <property type="molecule type" value="Genomic_DNA"/>
</dbReference>
<organism evidence="4 7">
    <name type="scientific">Lactococcus garvieae</name>
    <dbReference type="NCBI Taxonomy" id="1363"/>
    <lineage>
        <taxon>Bacteria</taxon>
        <taxon>Bacillati</taxon>
        <taxon>Bacillota</taxon>
        <taxon>Bacilli</taxon>
        <taxon>Lactobacillales</taxon>
        <taxon>Streptococcaceae</taxon>
        <taxon>Lactococcus</taxon>
    </lineage>
</organism>
<dbReference type="EMBL" id="CP118627">
    <property type="protein sequence ID" value="WEA13099.1"/>
    <property type="molecule type" value="Genomic_DNA"/>
</dbReference>
<sequence length="101" mass="10913">MDNTKKVLNLLGLAKRAGKVITGEELVVKAIQNGKASLVFVAHDASENLIKKITDKSSYYEVSVLQTFSVNELSVAIGANRKVLAIADDGFAKKMESLMTN</sequence>
<dbReference type="Proteomes" id="UP001157396">
    <property type="component" value="Unassembled WGS sequence"/>
</dbReference>
<gene>
    <name evidence="2" type="primary">ylxQ</name>
    <name evidence="2" type="ORF">ikelab_10400</name>
    <name evidence="5" type="ORF">OF801_04675</name>
    <name evidence="6" type="ORF">PWF74_06035</name>
    <name evidence="3" type="ORF">QHR29_04070</name>
    <name evidence="4" type="ORF">SAMN05216438_101442</name>
</gene>
<dbReference type="OrthoDB" id="9794863at2"/>
<reference evidence="2 8" key="2">
    <citation type="submission" date="2020-06" db="EMBL/GenBank/DDBJ databases">
        <title>Draft genome sequence of Lactic acid bacteria from Okinawan-style tofu.</title>
        <authorList>
            <person name="Takara I."/>
            <person name="Ikematsu S."/>
        </authorList>
    </citation>
    <scope>NUCLEOTIDE SEQUENCE [LARGE SCALE GENOMIC DNA]</scope>
    <source>
        <strain evidence="2">Lg38</strain>
        <strain evidence="8">lg38</strain>
    </source>
</reference>
<dbReference type="InterPro" id="IPR004038">
    <property type="entry name" value="Ribosomal_eL8/eL30/eS12/Gad45"/>
</dbReference>
<proteinExistence type="predicted"/>
<evidence type="ECO:0000313" key="5">
    <source>
        <dbReference type="EMBL" id="UYT11249.1"/>
    </source>
</evidence>
<reference evidence="4 7" key="1">
    <citation type="submission" date="2016-10" db="EMBL/GenBank/DDBJ databases">
        <authorList>
            <person name="de Groot N.N."/>
        </authorList>
    </citation>
    <scope>NUCLEOTIDE SEQUENCE [LARGE SCALE GENOMIC DNA]</scope>
    <source>
        <strain evidence="4 7">M79</strain>
    </source>
</reference>
<dbReference type="GeneID" id="61073997"/>
<keyword evidence="4" id="KW-0687">Ribonucleoprotein</keyword>
<dbReference type="Proteomes" id="UP000504756">
    <property type="component" value="Unassembled WGS sequence"/>
</dbReference>
<dbReference type="EMBL" id="CP109635">
    <property type="protein sequence ID" value="UYT11249.1"/>
    <property type="molecule type" value="Genomic_DNA"/>
</dbReference>
<feature type="domain" description="Ribosomal protein eL8/eL30/eS12/Gadd45" evidence="1">
    <location>
        <begin position="6"/>
        <end position="94"/>
    </location>
</feature>
<evidence type="ECO:0000259" key="1">
    <source>
        <dbReference type="Pfam" id="PF01248"/>
    </source>
</evidence>
<dbReference type="Proteomes" id="UP000181969">
    <property type="component" value="Unassembled WGS sequence"/>
</dbReference>
<dbReference type="GO" id="GO:0005840">
    <property type="term" value="C:ribosome"/>
    <property type="evidence" value="ECO:0007669"/>
    <property type="project" value="UniProtKB-KW"/>
</dbReference>
<protein>
    <submittedName>
        <fullName evidence="4">Ribosomal protein L7Ae</fullName>
    </submittedName>
    <submittedName>
        <fullName evidence="3">YlxQ-related RNA-binding protein</fullName>
    </submittedName>
</protein>
<dbReference type="Proteomes" id="UP001217324">
    <property type="component" value="Chromosome"/>
</dbReference>
<dbReference type="Gene3D" id="3.30.1330.30">
    <property type="match status" value="1"/>
</dbReference>
<reference evidence="6" key="4">
    <citation type="submission" date="2023-02" db="EMBL/GenBank/DDBJ databases">
        <title>Comparative genomics and fermentation flavor characterization of five lactic acid bacteria reveal flavor biosynthesis metabolic pathways in fermented muskmelon puree.</title>
        <authorList>
            <person name="Yuan L."/>
            <person name="Li M."/>
            <person name="Xu X."/>
            <person name="Lao F."/>
            <person name="Wu J."/>
        </authorList>
    </citation>
    <scope>NUCLEOTIDE SEQUENCE</scope>
    <source>
        <strain evidence="6">Pa-2</strain>
    </source>
</reference>
<evidence type="ECO:0000313" key="6">
    <source>
        <dbReference type="EMBL" id="WEA13099.1"/>
    </source>
</evidence>
<dbReference type="RefSeq" id="WP_014024536.1">
    <property type="nucleotide sequence ID" value="NZ_AP026069.1"/>
</dbReference>
<evidence type="ECO:0000313" key="2">
    <source>
        <dbReference type="EMBL" id="GFO51765.1"/>
    </source>
</evidence>
<dbReference type="EMBL" id="BLXU01000005">
    <property type="protein sequence ID" value="GFO51765.1"/>
    <property type="molecule type" value="Genomic_DNA"/>
</dbReference>
<dbReference type="Proteomes" id="UP001164042">
    <property type="component" value="Chromosome"/>
</dbReference>
<dbReference type="SUPFAM" id="SSF55315">
    <property type="entry name" value="L30e-like"/>
    <property type="match status" value="1"/>
</dbReference>
<dbReference type="AlphaFoldDB" id="A0A1I4F5B4"/>